<evidence type="ECO:0000256" key="1">
    <source>
        <dbReference type="SAM" id="Phobius"/>
    </source>
</evidence>
<dbReference type="Proteomes" id="UP000298663">
    <property type="component" value="Unassembled WGS sequence"/>
</dbReference>
<evidence type="ECO:0000313" key="4">
    <source>
        <dbReference type="Proteomes" id="UP000298663"/>
    </source>
</evidence>
<evidence type="ECO:0000313" key="3">
    <source>
        <dbReference type="EMBL" id="TMS36240.1"/>
    </source>
</evidence>
<keyword evidence="1" id="KW-0812">Transmembrane</keyword>
<organism evidence="3 4">
    <name type="scientific">Steinernema carpocapsae</name>
    <name type="common">Entomopathogenic nematode</name>
    <dbReference type="NCBI Taxonomy" id="34508"/>
    <lineage>
        <taxon>Eukaryota</taxon>
        <taxon>Metazoa</taxon>
        <taxon>Ecdysozoa</taxon>
        <taxon>Nematoda</taxon>
        <taxon>Chromadorea</taxon>
        <taxon>Rhabditida</taxon>
        <taxon>Tylenchina</taxon>
        <taxon>Panagrolaimomorpha</taxon>
        <taxon>Strongyloidoidea</taxon>
        <taxon>Steinernematidae</taxon>
        <taxon>Steinernema</taxon>
    </lineage>
</organism>
<evidence type="ECO:0000256" key="2">
    <source>
        <dbReference type="SAM" id="SignalP"/>
    </source>
</evidence>
<evidence type="ECO:0008006" key="5">
    <source>
        <dbReference type="Google" id="ProtNLM"/>
    </source>
</evidence>
<feature type="signal peptide" evidence="2">
    <location>
        <begin position="1"/>
        <end position="20"/>
    </location>
</feature>
<keyword evidence="1" id="KW-0472">Membrane</keyword>
<gene>
    <name evidence="3" type="ORF">L596_003452</name>
</gene>
<keyword evidence="1" id="KW-1133">Transmembrane helix</keyword>
<keyword evidence="4" id="KW-1185">Reference proteome</keyword>
<comment type="caution">
    <text evidence="3">The sequence shown here is derived from an EMBL/GenBank/DDBJ whole genome shotgun (WGS) entry which is preliminary data.</text>
</comment>
<dbReference type="EMBL" id="AZBU02000001">
    <property type="protein sequence ID" value="TMS36240.1"/>
    <property type="molecule type" value="Genomic_DNA"/>
</dbReference>
<keyword evidence="2" id="KW-0732">Signal</keyword>
<reference evidence="3 4" key="1">
    <citation type="journal article" date="2015" name="Genome Biol.">
        <title>Comparative genomics of Steinernema reveals deeply conserved gene regulatory networks.</title>
        <authorList>
            <person name="Dillman A.R."/>
            <person name="Macchietto M."/>
            <person name="Porter C.F."/>
            <person name="Rogers A."/>
            <person name="Williams B."/>
            <person name="Antoshechkin I."/>
            <person name="Lee M.M."/>
            <person name="Goodwin Z."/>
            <person name="Lu X."/>
            <person name="Lewis E.E."/>
            <person name="Goodrich-Blair H."/>
            <person name="Stock S.P."/>
            <person name="Adams B.J."/>
            <person name="Sternberg P.W."/>
            <person name="Mortazavi A."/>
        </authorList>
    </citation>
    <scope>NUCLEOTIDE SEQUENCE [LARGE SCALE GENOMIC DNA]</scope>
    <source>
        <strain evidence="3 4">ALL</strain>
    </source>
</reference>
<sequence length="219" mass="25018">MTASLPLLLSFAIIIPLSNSYGLRHLCLGPSDNMSSKTCECERDWNAEVCRENREEPLETVCICRTTFSDRQCNQFIAKCYRNEAISNGCSCCFQQSRQFCNQLSCSNMRPDLGNSSVSCSCHDNLLSVKQGLCMSAITSTLSEPFSYVIFQVFGLAFTYAHLVIMICGVFLTVLFITCFYLCLTRHQIDKQRARKFERREKARKSLLIRKQDEDNYLP</sequence>
<name>A0A4U8USF7_STECR</name>
<proteinExistence type="predicted"/>
<accession>A0A4U8USF7</accession>
<dbReference type="AlphaFoldDB" id="A0A4U8USF7"/>
<protein>
    <recommendedName>
        <fullName evidence="5">EGF-like domain-containing protein</fullName>
    </recommendedName>
</protein>
<feature type="transmembrane region" description="Helical" evidence="1">
    <location>
        <begin position="160"/>
        <end position="184"/>
    </location>
</feature>
<feature type="chain" id="PRO_5020375804" description="EGF-like domain-containing protein" evidence="2">
    <location>
        <begin position="21"/>
        <end position="219"/>
    </location>
</feature>
<reference evidence="3 4" key="2">
    <citation type="journal article" date="2019" name="G3 (Bethesda)">
        <title>Hybrid Assembly of the Genome of the Entomopathogenic Nematode Steinernema carpocapsae Identifies the X-Chromosome.</title>
        <authorList>
            <person name="Serra L."/>
            <person name="Macchietto M."/>
            <person name="Macias-Munoz A."/>
            <person name="McGill C.J."/>
            <person name="Rodriguez I.M."/>
            <person name="Rodriguez B."/>
            <person name="Murad R."/>
            <person name="Mortazavi A."/>
        </authorList>
    </citation>
    <scope>NUCLEOTIDE SEQUENCE [LARGE SCALE GENOMIC DNA]</scope>
    <source>
        <strain evidence="3 4">ALL</strain>
    </source>
</reference>